<feature type="active site" description="Proton donor/acceptor" evidence="10">
    <location>
        <position position="10"/>
    </location>
</feature>
<feature type="binding site" evidence="11">
    <location>
        <begin position="45"/>
        <end position="50"/>
    </location>
    <ligand>
        <name>substrate</name>
    </ligand>
</feature>
<dbReference type="GO" id="GO:0005975">
    <property type="term" value="P:carbohydrate metabolic process"/>
    <property type="evidence" value="ECO:0007669"/>
    <property type="project" value="InterPro"/>
</dbReference>
<feature type="binding site" evidence="11">
    <location>
        <position position="146"/>
    </location>
    <ligand>
        <name>substrate</name>
    </ligand>
</feature>
<evidence type="ECO:0000256" key="8">
    <source>
        <dbReference type="ARBA" id="ARBA00044968"/>
    </source>
</evidence>
<evidence type="ECO:0000256" key="4">
    <source>
        <dbReference type="ARBA" id="ARBA00022842"/>
    </source>
</evidence>
<keyword evidence="2" id="KW-0597">Phosphoprotein</keyword>
<evidence type="ECO:0000313" key="14">
    <source>
        <dbReference type="EMBL" id="MBM7555828.1"/>
    </source>
</evidence>
<feature type="binding site" evidence="11">
    <location>
        <position position="26"/>
    </location>
    <ligand>
        <name>substrate</name>
    </ligand>
</feature>
<accession>A0A938XR35</accession>
<dbReference type="EC" id="5.4.2.6" evidence="8"/>
<dbReference type="InterPro" id="IPR023214">
    <property type="entry name" value="HAD_sf"/>
</dbReference>
<dbReference type="Pfam" id="PF00702">
    <property type="entry name" value="Hydrolase"/>
    <property type="match status" value="1"/>
</dbReference>
<dbReference type="SFLD" id="SFLDG01135">
    <property type="entry name" value="C1.5.6:_HAD__Beta-PGM__Phospha"/>
    <property type="match status" value="1"/>
</dbReference>
<dbReference type="InterPro" id="IPR051600">
    <property type="entry name" value="Beta-PGM-like"/>
</dbReference>
<keyword evidence="15" id="KW-1185">Reference proteome</keyword>
<evidence type="ECO:0000256" key="5">
    <source>
        <dbReference type="ARBA" id="ARBA00023235"/>
    </source>
</evidence>
<dbReference type="InterPro" id="IPR010976">
    <property type="entry name" value="B-phosphoglucomutase_hydrolase"/>
</dbReference>
<feature type="binding site" evidence="12">
    <location>
        <position position="170"/>
    </location>
    <ligand>
        <name>Mg(2+)</name>
        <dbReference type="ChEBI" id="CHEBI:18420"/>
    </ligand>
</feature>
<dbReference type="PRINTS" id="PR00413">
    <property type="entry name" value="HADHALOGNASE"/>
</dbReference>
<keyword evidence="6" id="KW-0119">Carbohydrate metabolism</keyword>
<dbReference type="CDD" id="cd02598">
    <property type="entry name" value="HAD_BPGM"/>
    <property type="match status" value="1"/>
</dbReference>
<dbReference type="NCBIfam" id="TIGR01990">
    <property type="entry name" value="bPGM"/>
    <property type="match status" value="1"/>
</dbReference>
<dbReference type="Proteomes" id="UP000774000">
    <property type="component" value="Unassembled WGS sequence"/>
</dbReference>
<dbReference type="AlphaFoldDB" id="A0A938XR35"/>
<dbReference type="RefSeq" id="WP_204700553.1">
    <property type="nucleotide sequence ID" value="NZ_JAFBDQ010000003.1"/>
</dbReference>
<sequence length="214" mass="23935">MSNIKGFIIDLDGVITETSEYHFQGWKRLAEEEGIEFTREDNEQLRGVSRSRSLEILLGDKIDDYSDEEFQEMMDRKNGYYQSFLDDMDDDDLLPGARELLDEIKERGLKMAIASSSRNAKRVLNSLDISDEFDAIADGHSVEDAKPAPDIFLHAAKEIGLKPEECVVLEDAESGIDAAIAAEMIAVGVGPEERVGHGDYRFDSTADIDLEKIL</sequence>
<dbReference type="SFLD" id="SFLDG01129">
    <property type="entry name" value="C1.5:_HAD__Beta-PGM__Phosphata"/>
    <property type="match status" value="1"/>
</dbReference>
<dbReference type="EMBL" id="JAFBDQ010000003">
    <property type="protein sequence ID" value="MBM7555828.1"/>
    <property type="molecule type" value="Genomic_DNA"/>
</dbReference>
<dbReference type="SUPFAM" id="SSF56784">
    <property type="entry name" value="HAD-like"/>
    <property type="match status" value="1"/>
</dbReference>
<evidence type="ECO:0000256" key="12">
    <source>
        <dbReference type="PIRSR" id="PIRSR610972-3"/>
    </source>
</evidence>
<keyword evidence="4 12" id="KW-0460">Magnesium</keyword>
<feature type="binding site" evidence="11">
    <location>
        <position position="77"/>
    </location>
    <ligand>
        <name>substrate</name>
    </ligand>
</feature>
<feature type="binding site" evidence="12">
    <location>
        <position position="171"/>
    </location>
    <ligand>
        <name>Mg(2+)</name>
        <dbReference type="ChEBI" id="CHEBI:18420"/>
    </ligand>
</feature>
<keyword evidence="5" id="KW-0413">Isomerase</keyword>
<evidence type="ECO:0000256" key="1">
    <source>
        <dbReference type="ARBA" id="ARBA00006171"/>
    </source>
</evidence>
<dbReference type="Gene3D" id="1.10.150.240">
    <property type="entry name" value="Putative phosphatase, domain 2"/>
    <property type="match status" value="1"/>
</dbReference>
<dbReference type="InterPro" id="IPR010972">
    <property type="entry name" value="Beta-PGM"/>
</dbReference>
<dbReference type="GO" id="GO:0000287">
    <property type="term" value="F:magnesium ion binding"/>
    <property type="evidence" value="ECO:0007669"/>
    <property type="project" value="InterPro"/>
</dbReference>
<reference evidence="14" key="1">
    <citation type="submission" date="2021-01" db="EMBL/GenBank/DDBJ databases">
        <title>Genomic Encyclopedia of Type Strains, Phase IV (KMG-IV): sequencing the most valuable type-strain genomes for metagenomic binning, comparative biology and taxonomic classification.</title>
        <authorList>
            <person name="Goeker M."/>
        </authorList>
    </citation>
    <scope>NUCLEOTIDE SEQUENCE</scope>
    <source>
        <strain evidence="14">DSM 23230</strain>
    </source>
</reference>
<proteinExistence type="inferred from homology"/>
<dbReference type="NCBIfam" id="TIGR01509">
    <property type="entry name" value="HAD-SF-IA-v3"/>
    <property type="match status" value="1"/>
</dbReference>
<feature type="binding site" evidence="11">
    <location>
        <position position="53"/>
    </location>
    <ligand>
        <name>substrate</name>
    </ligand>
</feature>
<dbReference type="GO" id="GO:0008801">
    <property type="term" value="F:beta-phosphoglucomutase activity"/>
    <property type="evidence" value="ECO:0007669"/>
    <property type="project" value="UniProtKB-EC"/>
</dbReference>
<dbReference type="InterPro" id="IPR023198">
    <property type="entry name" value="PGP-like_dom2"/>
</dbReference>
<dbReference type="NCBIfam" id="TIGR01549">
    <property type="entry name" value="HAD-SF-IA-v1"/>
    <property type="match status" value="1"/>
</dbReference>
<dbReference type="Gene3D" id="3.40.50.1000">
    <property type="entry name" value="HAD superfamily/HAD-like"/>
    <property type="match status" value="1"/>
</dbReference>
<dbReference type="PANTHER" id="PTHR46193">
    <property type="entry name" value="6-PHOSPHOGLUCONATE PHOSPHATASE"/>
    <property type="match status" value="1"/>
</dbReference>
<organism evidence="14 15">
    <name type="scientific">Halanaerobacter jeridensis</name>
    <dbReference type="NCBI Taxonomy" id="706427"/>
    <lineage>
        <taxon>Bacteria</taxon>
        <taxon>Bacillati</taxon>
        <taxon>Bacillota</taxon>
        <taxon>Clostridia</taxon>
        <taxon>Halanaerobiales</taxon>
        <taxon>Halobacteroidaceae</taxon>
        <taxon>Halanaerobacter</taxon>
    </lineage>
</organism>
<feature type="site" description="Important for catalytic activity and assists the phosphoryl transfer reaction to Asp8 by balancing charge and orienting the reacting groups" evidence="13">
    <location>
        <position position="115"/>
    </location>
</feature>
<evidence type="ECO:0000256" key="6">
    <source>
        <dbReference type="ARBA" id="ARBA00023277"/>
    </source>
</evidence>
<evidence type="ECO:0000256" key="13">
    <source>
        <dbReference type="PIRSR" id="PIRSR610972-4"/>
    </source>
</evidence>
<comment type="catalytic activity">
    <reaction evidence="7">
        <text>beta-D-glucose 1-phosphate = beta-D-glucose 6-phosphate</text>
        <dbReference type="Rhea" id="RHEA:20113"/>
        <dbReference type="ChEBI" id="CHEBI:57684"/>
        <dbReference type="ChEBI" id="CHEBI:58247"/>
        <dbReference type="EC" id="5.4.2.6"/>
    </reaction>
</comment>
<gene>
    <name evidence="14" type="ORF">JOC47_000662</name>
</gene>
<evidence type="ECO:0000256" key="3">
    <source>
        <dbReference type="ARBA" id="ARBA00022723"/>
    </source>
</evidence>
<comment type="cofactor">
    <cofactor evidence="12">
        <name>Mg(2+)</name>
        <dbReference type="ChEBI" id="CHEBI:18420"/>
    </cofactor>
    <text evidence="12">Binds 2 magnesium ions per subunit.</text>
</comment>
<name>A0A938XR35_9FIRM</name>
<evidence type="ECO:0000256" key="11">
    <source>
        <dbReference type="PIRSR" id="PIRSR610972-2"/>
    </source>
</evidence>
<evidence type="ECO:0000313" key="15">
    <source>
        <dbReference type="Proteomes" id="UP000774000"/>
    </source>
</evidence>
<dbReference type="NCBIfam" id="TIGR02009">
    <property type="entry name" value="PGMB-YQAB-SF"/>
    <property type="match status" value="1"/>
</dbReference>
<dbReference type="InterPro" id="IPR006439">
    <property type="entry name" value="HAD-SF_hydro_IA"/>
</dbReference>
<evidence type="ECO:0000256" key="7">
    <source>
        <dbReference type="ARBA" id="ARBA00044926"/>
    </source>
</evidence>
<feature type="binding site" evidence="11">
    <location>
        <begin position="10"/>
        <end position="12"/>
    </location>
    <ligand>
        <name>substrate</name>
    </ligand>
</feature>
<feature type="binding site" evidence="12">
    <location>
        <position position="10"/>
    </location>
    <ligand>
        <name>Mg(2+)</name>
        <dbReference type="ChEBI" id="CHEBI:18420"/>
    </ligand>
</feature>
<evidence type="ECO:0000256" key="2">
    <source>
        <dbReference type="ARBA" id="ARBA00022553"/>
    </source>
</evidence>
<dbReference type="InterPro" id="IPR036412">
    <property type="entry name" value="HAD-like_sf"/>
</dbReference>
<feature type="binding site" evidence="11">
    <location>
        <begin position="115"/>
        <end position="119"/>
    </location>
    <ligand>
        <name>substrate</name>
    </ligand>
</feature>
<evidence type="ECO:0000256" key="10">
    <source>
        <dbReference type="PIRSR" id="PIRSR610972-1"/>
    </source>
</evidence>
<dbReference type="SFLD" id="SFLDS00003">
    <property type="entry name" value="Haloacid_Dehalogenase"/>
    <property type="match status" value="1"/>
</dbReference>
<comment type="similarity">
    <text evidence="1">Belongs to the HAD-like hydrolase superfamily. CbbY/CbbZ/Gph/YieH family.</text>
</comment>
<protein>
    <recommendedName>
        <fullName evidence="9">Beta-phosphoglucomutase</fullName>
        <ecNumber evidence="8">5.4.2.6</ecNumber>
    </recommendedName>
</protein>
<feature type="binding site" evidence="12">
    <location>
        <position position="12"/>
    </location>
    <ligand>
        <name>Mg(2+)</name>
        <dbReference type="ChEBI" id="CHEBI:18420"/>
    </ligand>
</feature>
<comment type="caution">
    <text evidence="14">The sequence shown here is derived from an EMBL/GenBank/DDBJ whole genome shotgun (WGS) entry which is preliminary data.</text>
</comment>
<feature type="site" description="Important for catalytic activity and assists the phosphoryl transfer reaction to Asp8 by balancing charge and orienting the reacting groups" evidence="13">
    <location>
        <position position="146"/>
    </location>
</feature>
<feature type="active site" description="Proton donor/acceptor" evidence="10">
    <location>
        <position position="12"/>
    </location>
</feature>
<evidence type="ECO:0000256" key="9">
    <source>
        <dbReference type="ARBA" id="ARBA00044991"/>
    </source>
</evidence>
<keyword evidence="3 12" id="KW-0479">Metal-binding</keyword>
<dbReference type="PANTHER" id="PTHR46193:SF18">
    <property type="entry name" value="HEXITOL PHOSPHATASE B"/>
    <property type="match status" value="1"/>
</dbReference>